<evidence type="ECO:0000313" key="1">
    <source>
        <dbReference type="EMBL" id="MCJ8010788.1"/>
    </source>
</evidence>
<name>A0A9X2B476_9BACL</name>
<dbReference type="RefSeq" id="WP_244719906.1">
    <property type="nucleotide sequence ID" value="NZ_JALIRP010000001.1"/>
</dbReference>
<comment type="caution">
    <text evidence="1">The sequence shown here is derived from an EMBL/GenBank/DDBJ whole genome shotgun (WGS) entry which is preliminary data.</text>
</comment>
<reference evidence="1" key="1">
    <citation type="submission" date="2022-04" db="EMBL/GenBank/DDBJ databases">
        <title>Paenibacillus mangrovi sp. nov., a novel endophytic bacterium isolated from bark of Kandelia candel.</title>
        <authorList>
            <person name="Tuo L."/>
        </authorList>
    </citation>
    <scope>NUCLEOTIDE SEQUENCE</scope>
    <source>
        <strain evidence="1">KQZ6P-2</strain>
    </source>
</reference>
<accession>A0A9X2B476</accession>
<evidence type="ECO:0000313" key="2">
    <source>
        <dbReference type="Proteomes" id="UP001139347"/>
    </source>
</evidence>
<dbReference type="EMBL" id="JALIRP010000001">
    <property type="protein sequence ID" value="MCJ8010788.1"/>
    <property type="molecule type" value="Genomic_DNA"/>
</dbReference>
<sequence>MKLGQYFLDHRYKTFRDFSLETDSDQVICNEGNFTFFHYTHLGKLSMILKEEGGLWARRRVACPYPPEEFIESYLVEGFLSPLPMWLKTSTYYNDLGYELTKKFIGNLLLEVTIPIDKFNIYISDYSHILECKTLEYSSKKGIPLGYDCSNGRECTQAYVNSYIPIQDYSGQHHAPIVQVLRKGEGIAIPKKYIMICELQPLKVLKE</sequence>
<gene>
    <name evidence="1" type="ORF">MUG84_03395</name>
</gene>
<dbReference type="Proteomes" id="UP001139347">
    <property type="component" value="Unassembled WGS sequence"/>
</dbReference>
<organism evidence="1 2">
    <name type="scientific">Paenibacillus mangrovi</name>
    <dbReference type="NCBI Taxonomy" id="2931978"/>
    <lineage>
        <taxon>Bacteria</taxon>
        <taxon>Bacillati</taxon>
        <taxon>Bacillota</taxon>
        <taxon>Bacilli</taxon>
        <taxon>Bacillales</taxon>
        <taxon>Paenibacillaceae</taxon>
        <taxon>Paenibacillus</taxon>
    </lineage>
</organism>
<proteinExistence type="predicted"/>
<protein>
    <submittedName>
        <fullName evidence="1">Uncharacterized protein</fullName>
    </submittedName>
</protein>
<dbReference type="AlphaFoldDB" id="A0A9X2B476"/>
<keyword evidence="2" id="KW-1185">Reference proteome</keyword>